<evidence type="ECO:0000313" key="1">
    <source>
        <dbReference type="EMBL" id="TKY92492.1"/>
    </source>
</evidence>
<evidence type="ECO:0000313" key="2">
    <source>
        <dbReference type="Proteomes" id="UP000315423"/>
    </source>
</evidence>
<gene>
    <name evidence="1" type="ORF">C5S46_00300</name>
</gene>
<organism evidence="1 2">
    <name type="scientific">Candidatus Methanomarinus sp</name>
    <dbReference type="NCBI Taxonomy" id="3386244"/>
    <lineage>
        <taxon>Archaea</taxon>
        <taxon>Methanobacteriati</taxon>
        <taxon>Methanobacteriota</taxon>
        <taxon>Stenosarchaea group</taxon>
        <taxon>Methanomicrobia</taxon>
        <taxon>Methanosarcinales</taxon>
        <taxon>ANME-2 cluster</taxon>
        <taxon>Candidatus Methanocomedenaceae</taxon>
        <taxon>Candidatus Methanomarinus</taxon>
    </lineage>
</organism>
<comment type="caution">
    <text evidence="1">The sequence shown here is derived from an EMBL/GenBank/DDBJ whole genome shotgun (WGS) entry which is preliminary data.</text>
</comment>
<name>A0AC61SCY1_9EURY</name>
<protein>
    <submittedName>
        <fullName evidence="1">Alcohol dehydrogenase</fullName>
    </submittedName>
</protein>
<accession>A0AC61SCY1</accession>
<dbReference type="Proteomes" id="UP000315423">
    <property type="component" value="Unassembled WGS sequence"/>
</dbReference>
<proteinExistence type="predicted"/>
<reference evidence="1" key="1">
    <citation type="submission" date="2018-09" db="EMBL/GenBank/DDBJ databases">
        <title>A genomic encyclopedia of anaerobic methanotrophic archaea.</title>
        <authorList>
            <person name="Skennerton C.T."/>
            <person name="Chadwick G.L."/>
            <person name="Laso-Perez R."/>
            <person name="Leu A.O."/>
            <person name="Speth D.R."/>
            <person name="Yu H."/>
            <person name="Morgan-Lang C."/>
            <person name="Hatzenpichler R."/>
            <person name="Goudeau D."/>
            <person name="Malmstrom R."/>
            <person name="Woyke T."/>
            <person name="Hallam S."/>
            <person name="Tyson G.W."/>
            <person name="Wegener G."/>
            <person name="Boetius A."/>
            <person name="Orphan V.J."/>
        </authorList>
    </citation>
    <scope>NUCLEOTIDE SEQUENCE</scope>
    <source>
        <strain evidence="1">CONS3730D10UFb2</strain>
    </source>
</reference>
<sequence length="340" mass="36889">MRVAVYYNNKDVRLQEMPVPSIDQDEMLVKVIASGICGSDVLEWSRLPRAPLVLGHEIAGIITKIGSRVKKYQVGDRVSVSHHVPCNTCHYCLSGHHTVCDTLRTTNFDPGGFAEYLRVPAINVDRGVFLLPDNMSFDQGAFIEPLACVYRGQRQAGIRPGQSVLIIGSGITGQLHIKLASALGAGKIIAVDINQYRLELASKSGAEVIDANDDVARRIKELNADTLVDLVIICTGAVPAIDQAFRCVDRGGTILFFASPKPGVTIPLPVFDIWKNEVSIANSYGASPLDISTAIEMIGSKRVIVDDMITHKLGLAQTKKGFELVAEAGESMKVIIEPQR</sequence>
<dbReference type="EMBL" id="QYBA01000008">
    <property type="protein sequence ID" value="TKY92492.1"/>
    <property type="molecule type" value="Genomic_DNA"/>
</dbReference>